<evidence type="ECO:0000256" key="4">
    <source>
        <dbReference type="ARBA" id="ARBA00038016"/>
    </source>
</evidence>
<proteinExistence type="inferred from homology"/>
<dbReference type="CDD" id="cd00866">
    <property type="entry name" value="PEBP_euk"/>
    <property type="match status" value="1"/>
</dbReference>
<dbReference type="InterPro" id="IPR036610">
    <property type="entry name" value="PEBP-like_sf"/>
</dbReference>
<dbReference type="AlphaFoldDB" id="A0A9P8L7U0"/>
<feature type="region of interest" description="Disordered" evidence="6">
    <location>
        <begin position="32"/>
        <end position="52"/>
    </location>
</feature>
<dbReference type="Gene3D" id="3.90.280.10">
    <property type="entry name" value="PEBP-like"/>
    <property type="match status" value="1"/>
</dbReference>
<gene>
    <name evidence="7" type="ORF">GP486_006348</name>
</gene>
<dbReference type="GO" id="GO:0005739">
    <property type="term" value="C:mitochondrion"/>
    <property type="evidence" value="ECO:0007669"/>
    <property type="project" value="UniProtKB-SubCell"/>
</dbReference>
<reference evidence="7" key="1">
    <citation type="submission" date="2021-03" db="EMBL/GenBank/DDBJ databases">
        <title>Comparative genomics and phylogenomic investigation of the class Geoglossomycetes provide insights into ecological specialization and systematics.</title>
        <authorList>
            <person name="Melie T."/>
            <person name="Pirro S."/>
            <person name="Miller A.N."/>
            <person name="Quandt A."/>
        </authorList>
    </citation>
    <scope>NUCLEOTIDE SEQUENCE</scope>
    <source>
        <strain evidence="7">CAQ_001_2017</strain>
    </source>
</reference>
<dbReference type="InterPro" id="IPR008914">
    <property type="entry name" value="PEBP"/>
</dbReference>
<evidence type="ECO:0000256" key="5">
    <source>
        <dbReference type="ARBA" id="ARBA00039444"/>
    </source>
</evidence>
<evidence type="ECO:0000256" key="6">
    <source>
        <dbReference type="SAM" id="MobiDB-lite"/>
    </source>
</evidence>
<sequence length="427" mass="48882">MSGYKQVSRPLLLLCRQKALVQEARIHAPTVSRGFTSSRPLRDESLSEAASSPTVALDPALVSTPREEKILMRMGVKPIGSRRRRAALQTCANVPFEQLPYQCFQEARKILLADREEKLREIELERARIARLKEQDAAVSGGEAQKQVRLRSMMDRLERLKILADINDPVVRKRYEDGKGDMNKPIYRYLADKEWRRYRRPLLVQRITQMAVAPDILPHLDPVVDVRLAFGRRNVQPGDFVNSRVSEMPPKLRVQVFDKGERLVSIAIVDPDVPDIESDAFKYRCHFLAANIRLSPTEASLPLSKLSGDTQILLPWLPPFVQKGSPYHRYSVFLLLQPDRKELDVASLRETVERDGFNLRSFTGKHSLRPVGVNMFRGIWDEGTAGVMKRAGVEGANVEFKRRRIEPLKKPVLPLPRKKVEPFWKSR</sequence>
<dbReference type="Pfam" id="PF01161">
    <property type="entry name" value="PBP"/>
    <property type="match status" value="1"/>
</dbReference>
<evidence type="ECO:0000256" key="2">
    <source>
        <dbReference type="ARBA" id="ARBA00023128"/>
    </source>
</evidence>
<name>A0A9P8L7U0_9PEZI</name>
<organism evidence="7 8">
    <name type="scientific">Trichoglossum hirsutum</name>
    <dbReference type="NCBI Taxonomy" id="265104"/>
    <lineage>
        <taxon>Eukaryota</taxon>
        <taxon>Fungi</taxon>
        <taxon>Dikarya</taxon>
        <taxon>Ascomycota</taxon>
        <taxon>Pezizomycotina</taxon>
        <taxon>Geoglossomycetes</taxon>
        <taxon>Geoglossales</taxon>
        <taxon>Geoglossaceae</taxon>
        <taxon>Trichoglossum</taxon>
    </lineage>
</organism>
<comment type="subcellular location">
    <subcellularLocation>
        <location evidence="1">Mitochondrion</location>
    </subcellularLocation>
</comment>
<dbReference type="Gene3D" id="1.20.58.1180">
    <property type="match status" value="1"/>
</dbReference>
<dbReference type="EMBL" id="JAGHQM010001404">
    <property type="protein sequence ID" value="KAH0555706.1"/>
    <property type="molecule type" value="Genomic_DNA"/>
</dbReference>
<keyword evidence="2" id="KW-0496">Mitochondrion</keyword>
<evidence type="ECO:0000256" key="1">
    <source>
        <dbReference type="ARBA" id="ARBA00004173"/>
    </source>
</evidence>
<dbReference type="Proteomes" id="UP000750711">
    <property type="component" value="Unassembled WGS sequence"/>
</dbReference>
<evidence type="ECO:0000256" key="3">
    <source>
        <dbReference type="ARBA" id="ARBA00037226"/>
    </source>
</evidence>
<evidence type="ECO:0000313" key="8">
    <source>
        <dbReference type="Proteomes" id="UP000750711"/>
    </source>
</evidence>
<protein>
    <recommendedName>
        <fullName evidence="5">Large ribosomal subunit protein mL38</fullName>
    </recommendedName>
</protein>
<comment type="function">
    <text evidence="3">Component of the mitochondrial ribosome (mitoribosome), a dedicated translation machinery responsible for the synthesis of mitochondrial genome-encoded proteins, including at least some of the essential transmembrane subunits of the mitochondrial respiratory chain. The mitoribosomes are attached to the mitochondrial inner membrane and translation products are cotranslationally integrated into the membrane.</text>
</comment>
<accession>A0A9P8L7U0</accession>
<dbReference type="FunFam" id="3.90.280.10:FF:000004">
    <property type="entry name" value="Mitochondrial large ribosomal subunit YmL35"/>
    <property type="match status" value="1"/>
</dbReference>
<evidence type="ECO:0000313" key="7">
    <source>
        <dbReference type="EMBL" id="KAH0555706.1"/>
    </source>
</evidence>
<dbReference type="FunFam" id="1.20.58.1180:FF:000001">
    <property type="entry name" value="Mitochondrial large ribosomal subunit YmL35"/>
    <property type="match status" value="1"/>
</dbReference>
<dbReference type="PANTHER" id="PTHR11362:SF82">
    <property type="entry name" value="PHOSPHATIDYLETHANOLAMINE-BINDING PROTEIN 4"/>
    <property type="match status" value="1"/>
</dbReference>
<keyword evidence="8" id="KW-1185">Reference proteome</keyword>
<comment type="similarity">
    <text evidence="4">Belongs to the phosphatidylethanolamine-binding protein family. Mitochondrion-specific ribosomal protein mL38 subfamily.</text>
</comment>
<dbReference type="PANTHER" id="PTHR11362">
    <property type="entry name" value="PHOSPHATIDYLETHANOLAMINE-BINDING PROTEIN"/>
    <property type="match status" value="1"/>
</dbReference>
<dbReference type="InterPro" id="IPR035810">
    <property type="entry name" value="PEBP_euk"/>
</dbReference>
<comment type="caution">
    <text evidence="7">The sequence shown here is derived from an EMBL/GenBank/DDBJ whole genome shotgun (WGS) entry which is preliminary data.</text>
</comment>
<dbReference type="SUPFAM" id="SSF49777">
    <property type="entry name" value="PEBP-like"/>
    <property type="match status" value="1"/>
</dbReference>